<name>A0A317PKV3_9HYPH</name>
<keyword evidence="3" id="KW-1185">Reference proteome</keyword>
<feature type="chain" id="PRO_5016367170" evidence="1">
    <location>
        <begin position="23"/>
        <end position="100"/>
    </location>
</feature>
<accession>A0A317PKV3</accession>
<evidence type="ECO:0000313" key="2">
    <source>
        <dbReference type="EMBL" id="PWW01416.1"/>
    </source>
</evidence>
<dbReference type="Proteomes" id="UP000246352">
    <property type="component" value="Unassembled WGS sequence"/>
</dbReference>
<keyword evidence="1" id="KW-0732">Signal</keyword>
<sequence length="100" mass="11048">MNKFTTFVAAAAIALTSTAAFAASTAMDGDTYWSSADNMDPSVYDMMINPETKAMREDDDFAKRMSMATDEEKTKFGAACSEWQQNEVLFTDKVAARCKM</sequence>
<proteinExistence type="predicted"/>
<evidence type="ECO:0000256" key="1">
    <source>
        <dbReference type="SAM" id="SignalP"/>
    </source>
</evidence>
<dbReference type="RefSeq" id="WP_110031235.1">
    <property type="nucleotide sequence ID" value="NZ_QGTR01000002.1"/>
</dbReference>
<dbReference type="EMBL" id="QGTR01000002">
    <property type="protein sequence ID" value="PWW01416.1"/>
    <property type="molecule type" value="Genomic_DNA"/>
</dbReference>
<evidence type="ECO:0000313" key="3">
    <source>
        <dbReference type="Proteomes" id="UP000246352"/>
    </source>
</evidence>
<comment type="caution">
    <text evidence="2">The sequence shown here is derived from an EMBL/GenBank/DDBJ whole genome shotgun (WGS) entry which is preliminary data.</text>
</comment>
<protein>
    <submittedName>
        <fullName evidence="2">Uncharacterized protein</fullName>
    </submittedName>
</protein>
<organism evidence="2 3">
    <name type="scientific">Hoeflea marina</name>
    <dbReference type="NCBI Taxonomy" id="274592"/>
    <lineage>
        <taxon>Bacteria</taxon>
        <taxon>Pseudomonadati</taxon>
        <taxon>Pseudomonadota</taxon>
        <taxon>Alphaproteobacteria</taxon>
        <taxon>Hyphomicrobiales</taxon>
        <taxon>Rhizobiaceae</taxon>
        <taxon>Hoeflea</taxon>
    </lineage>
</organism>
<dbReference type="OrthoDB" id="8116181at2"/>
<gene>
    <name evidence="2" type="ORF">DFR52_10277</name>
</gene>
<feature type="signal peptide" evidence="1">
    <location>
        <begin position="1"/>
        <end position="22"/>
    </location>
</feature>
<dbReference type="AlphaFoldDB" id="A0A317PKV3"/>
<reference evidence="2 3" key="1">
    <citation type="submission" date="2018-05" db="EMBL/GenBank/DDBJ databases">
        <title>Genomic Encyclopedia of Type Strains, Phase IV (KMG-IV): sequencing the most valuable type-strain genomes for metagenomic binning, comparative biology and taxonomic classification.</title>
        <authorList>
            <person name="Goeker M."/>
        </authorList>
    </citation>
    <scope>NUCLEOTIDE SEQUENCE [LARGE SCALE GENOMIC DNA]</scope>
    <source>
        <strain evidence="2 3">DSM 16791</strain>
    </source>
</reference>